<dbReference type="PANTHER" id="PTHR12308:SF87">
    <property type="entry name" value="ANOCTAMIN"/>
    <property type="match status" value="1"/>
</dbReference>
<keyword evidence="5 6" id="KW-0472">Membrane</keyword>
<evidence type="ECO:0000313" key="9">
    <source>
        <dbReference type="EMBL" id="KFM68166.1"/>
    </source>
</evidence>
<evidence type="ECO:0000256" key="5">
    <source>
        <dbReference type="ARBA" id="ARBA00023136"/>
    </source>
</evidence>
<comment type="subcellular location">
    <subcellularLocation>
        <location evidence="1 6">Membrane</location>
        <topology evidence="1 6">Multi-pass membrane protein</topology>
    </subcellularLocation>
</comment>
<feature type="region of interest" description="Disordered" evidence="7">
    <location>
        <begin position="108"/>
        <end position="140"/>
    </location>
</feature>
<dbReference type="GO" id="GO:0005886">
    <property type="term" value="C:plasma membrane"/>
    <property type="evidence" value="ECO:0007669"/>
    <property type="project" value="TreeGrafter"/>
</dbReference>
<dbReference type="InterPro" id="IPR049452">
    <property type="entry name" value="Anoctamin_TM"/>
</dbReference>
<dbReference type="OrthoDB" id="296386at2759"/>
<organism evidence="9 10">
    <name type="scientific">Stegodyphus mimosarum</name>
    <name type="common">African social velvet spider</name>
    <dbReference type="NCBI Taxonomy" id="407821"/>
    <lineage>
        <taxon>Eukaryota</taxon>
        <taxon>Metazoa</taxon>
        <taxon>Ecdysozoa</taxon>
        <taxon>Arthropoda</taxon>
        <taxon>Chelicerata</taxon>
        <taxon>Arachnida</taxon>
        <taxon>Araneae</taxon>
        <taxon>Araneomorphae</taxon>
        <taxon>Entelegynae</taxon>
        <taxon>Eresoidea</taxon>
        <taxon>Eresidae</taxon>
        <taxon>Stegodyphus</taxon>
    </lineage>
</organism>
<feature type="domain" description="Anoctamin transmembrane" evidence="8">
    <location>
        <begin position="35"/>
        <end position="90"/>
    </location>
</feature>
<sequence>MLYEYEYRWDLKGYVNFTLAWAPNGTLTQACRYSDFRDQDGNHTTFYWRLLALRFGFVILFEHVVFTVCRLIDMLVPDIPVALELKIKRERYLAKQALADSDTIMKVAQRRDDEDDEDDEGAVQKDQTLFNQSDQSRLRT</sequence>
<dbReference type="AlphaFoldDB" id="A0A087TSS7"/>
<dbReference type="InterPro" id="IPR007632">
    <property type="entry name" value="Anoctamin"/>
</dbReference>
<dbReference type="GO" id="GO:0005254">
    <property type="term" value="F:chloride channel activity"/>
    <property type="evidence" value="ECO:0007669"/>
    <property type="project" value="TreeGrafter"/>
</dbReference>
<proteinExistence type="inferred from homology"/>
<keyword evidence="10" id="KW-1185">Reference proteome</keyword>
<dbReference type="EMBL" id="KK116579">
    <property type="protein sequence ID" value="KFM68166.1"/>
    <property type="molecule type" value="Genomic_DNA"/>
</dbReference>
<evidence type="ECO:0000256" key="6">
    <source>
        <dbReference type="RuleBase" id="RU280814"/>
    </source>
</evidence>
<dbReference type="OMA" id="TENNVAM"/>
<comment type="similarity">
    <text evidence="2 6">Belongs to the anoctamin family.</text>
</comment>
<accession>A0A087TSS7</accession>
<dbReference type="Proteomes" id="UP000054359">
    <property type="component" value="Unassembled WGS sequence"/>
</dbReference>
<dbReference type="PANTHER" id="PTHR12308">
    <property type="entry name" value="ANOCTAMIN"/>
    <property type="match status" value="1"/>
</dbReference>
<dbReference type="Pfam" id="PF04547">
    <property type="entry name" value="Anoctamin"/>
    <property type="match status" value="1"/>
</dbReference>
<keyword evidence="4 6" id="KW-1133">Transmembrane helix</keyword>
<evidence type="ECO:0000256" key="1">
    <source>
        <dbReference type="ARBA" id="ARBA00004141"/>
    </source>
</evidence>
<feature type="non-terminal residue" evidence="9">
    <location>
        <position position="140"/>
    </location>
</feature>
<evidence type="ECO:0000256" key="4">
    <source>
        <dbReference type="ARBA" id="ARBA00022989"/>
    </source>
</evidence>
<evidence type="ECO:0000256" key="7">
    <source>
        <dbReference type="SAM" id="MobiDB-lite"/>
    </source>
</evidence>
<reference evidence="9 10" key="1">
    <citation type="submission" date="2013-11" db="EMBL/GenBank/DDBJ databases">
        <title>Genome sequencing of Stegodyphus mimosarum.</title>
        <authorList>
            <person name="Bechsgaard J."/>
        </authorList>
    </citation>
    <scope>NUCLEOTIDE SEQUENCE [LARGE SCALE GENOMIC DNA]</scope>
</reference>
<evidence type="ECO:0000259" key="8">
    <source>
        <dbReference type="Pfam" id="PF04547"/>
    </source>
</evidence>
<feature type="compositionally biased region" description="Polar residues" evidence="7">
    <location>
        <begin position="125"/>
        <end position="140"/>
    </location>
</feature>
<evidence type="ECO:0000256" key="3">
    <source>
        <dbReference type="ARBA" id="ARBA00022692"/>
    </source>
</evidence>
<gene>
    <name evidence="9" type="ORF">X975_22045</name>
</gene>
<keyword evidence="3 6" id="KW-0812">Transmembrane</keyword>
<evidence type="ECO:0000256" key="2">
    <source>
        <dbReference type="ARBA" id="ARBA00009671"/>
    </source>
</evidence>
<feature type="transmembrane region" description="Helical" evidence="6">
    <location>
        <begin position="46"/>
        <end position="66"/>
    </location>
</feature>
<evidence type="ECO:0000313" key="10">
    <source>
        <dbReference type="Proteomes" id="UP000054359"/>
    </source>
</evidence>
<protein>
    <recommendedName>
        <fullName evidence="6">Anoctamin</fullName>
    </recommendedName>
</protein>
<comment type="caution">
    <text evidence="6">Lacks conserved residue(s) required for the propagation of feature annotation.</text>
</comment>
<dbReference type="STRING" id="407821.A0A087TSS7"/>
<name>A0A087TSS7_STEMI</name>